<evidence type="ECO:0000313" key="5">
    <source>
        <dbReference type="Proteomes" id="UP000663090"/>
    </source>
</evidence>
<evidence type="ECO:0000313" key="4">
    <source>
        <dbReference type="EMBL" id="QSQ18344.1"/>
    </source>
</evidence>
<keyword evidence="2" id="KW-0812">Transmembrane</keyword>
<evidence type="ECO:0000256" key="2">
    <source>
        <dbReference type="SAM" id="Phobius"/>
    </source>
</evidence>
<gene>
    <name evidence="4" type="ORF">JY572_20595</name>
</gene>
<proteinExistence type="predicted"/>
<dbReference type="Proteomes" id="UP000663090">
    <property type="component" value="Chromosome"/>
</dbReference>
<feature type="domain" description="TadE-like" evidence="3">
    <location>
        <begin position="15"/>
        <end position="57"/>
    </location>
</feature>
<feature type="region of interest" description="Disordered" evidence="1">
    <location>
        <begin position="134"/>
        <end position="156"/>
    </location>
</feature>
<feature type="transmembrane region" description="Helical" evidence="2">
    <location>
        <begin position="21"/>
        <end position="40"/>
    </location>
</feature>
<sequence>MRGRMSSRTTATQSGQAAVESAIVLPLFVFLILGTLQIGLMHQARLLTKYAAYKAVRAGSLHNANVKTMEAAALAVLLPILGTRASGAGGIEYVRPVGSASEFETKFNELKSNEMPGVNLKYAEVTVCGPTQEEISGNSGEFDFDDPKNTSPDNDWRRNHRTKLRIQVTLNYRLVIPFADWVIYQAARGREIPMQLRMGKIKAQEQAKTSGRRFGGAATGEGPYESAAGQGVYIMPIRATYTMRMQSNFYLGNNALPGSNACVFPFSY</sequence>
<keyword evidence="2" id="KW-0472">Membrane</keyword>
<keyword evidence="5" id="KW-1185">Reference proteome</keyword>
<keyword evidence="2" id="KW-1133">Transmembrane helix</keyword>
<evidence type="ECO:0000256" key="1">
    <source>
        <dbReference type="SAM" id="MobiDB-lite"/>
    </source>
</evidence>
<dbReference type="InterPro" id="IPR012495">
    <property type="entry name" value="TadE-like_dom"/>
</dbReference>
<evidence type="ECO:0000259" key="3">
    <source>
        <dbReference type="Pfam" id="PF07811"/>
    </source>
</evidence>
<dbReference type="EMBL" id="CP071091">
    <property type="protein sequence ID" value="QSQ18344.1"/>
    <property type="molecule type" value="Genomic_DNA"/>
</dbReference>
<dbReference type="Pfam" id="PF07811">
    <property type="entry name" value="TadE"/>
    <property type="match status" value="1"/>
</dbReference>
<reference evidence="4 5" key="1">
    <citation type="submission" date="2021-02" db="EMBL/GenBank/DDBJ databases">
        <title>De Novo genome assembly of isolated myxobacteria.</title>
        <authorList>
            <person name="Stevens D.C."/>
        </authorList>
    </citation>
    <scope>NUCLEOTIDE SEQUENCE [LARGE SCALE GENOMIC DNA]</scope>
    <source>
        <strain evidence="4 5">SCHIC003</strain>
    </source>
</reference>
<name>A0ABX7NHR3_9BACT</name>
<accession>A0ABX7NHR3</accession>
<protein>
    <submittedName>
        <fullName evidence="4">Pilus assembly protein</fullName>
    </submittedName>
</protein>
<organism evidence="4 5">
    <name type="scientific">Myxococcus landrumensis</name>
    <dbReference type="NCBI Taxonomy" id="2813577"/>
    <lineage>
        <taxon>Bacteria</taxon>
        <taxon>Pseudomonadati</taxon>
        <taxon>Myxococcota</taxon>
        <taxon>Myxococcia</taxon>
        <taxon>Myxococcales</taxon>
        <taxon>Cystobacterineae</taxon>
        <taxon>Myxococcaceae</taxon>
        <taxon>Myxococcus</taxon>
    </lineage>
</organism>